<reference evidence="6 7" key="1">
    <citation type="submission" date="2018-08" db="EMBL/GenBank/DDBJ databases">
        <title>Paraburkholderia sp. DHOM06 isolated from forest soil.</title>
        <authorList>
            <person name="Gao Z.-H."/>
            <person name="Qiu L.-H."/>
        </authorList>
    </citation>
    <scope>NUCLEOTIDE SEQUENCE [LARGE SCALE GENOMIC DNA]</scope>
    <source>
        <strain evidence="6 7">DHOM06</strain>
    </source>
</reference>
<evidence type="ECO:0000313" key="6">
    <source>
        <dbReference type="EMBL" id="RDU97273.1"/>
    </source>
</evidence>
<dbReference type="GO" id="GO:0016853">
    <property type="term" value="F:isomerase activity"/>
    <property type="evidence" value="ECO:0007669"/>
    <property type="project" value="UniProtKB-ARBA"/>
</dbReference>
<dbReference type="OrthoDB" id="9805307at2"/>
<sequence>MKLVRFGSPGEERPGVIDRQGRIRDLSGQVSDIASETLSPAGLQRLAALELESLPLAPADVRLGPCVGRVGKMICVGLNYSDHAAESNMPVPTEPVLFMKATSAIIGSNDDVEIPPGAQKVDWEVELGVVIGRAARYVTREQALDYVAGYCVVNDVSERAYQLERGGQWDKGKGCDTFGPLGPWLVTRDEVPDPQSLDMWLEVDGKRYQNGNTKTMVFDVATLVSYISRFMSLQPGDVISTGTPPGVGMGQKPEPVYLRAGQTMRLGIAGLGEQRQRTVDARIEGEAR</sequence>
<name>A0A3D8JVV8_9BURK</name>
<keyword evidence="4 6" id="KW-0378">Hydrolase</keyword>
<comment type="cofactor">
    <cofactor evidence="1">
        <name>Mg(2+)</name>
        <dbReference type="ChEBI" id="CHEBI:18420"/>
    </cofactor>
</comment>
<dbReference type="InterPro" id="IPR051121">
    <property type="entry name" value="FAH"/>
</dbReference>
<protein>
    <submittedName>
        <fullName evidence="6">FAA hydrolase family protein</fullName>
    </submittedName>
</protein>
<proteinExistence type="inferred from homology"/>
<gene>
    <name evidence="6" type="ORF">DWV00_18690</name>
</gene>
<comment type="caution">
    <text evidence="6">The sequence shown here is derived from an EMBL/GenBank/DDBJ whole genome shotgun (WGS) entry which is preliminary data.</text>
</comment>
<evidence type="ECO:0000259" key="5">
    <source>
        <dbReference type="Pfam" id="PF01557"/>
    </source>
</evidence>
<dbReference type="InterPro" id="IPR036663">
    <property type="entry name" value="Fumarylacetoacetase_C_sf"/>
</dbReference>
<dbReference type="Pfam" id="PF01557">
    <property type="entry name" value="FAA_hydrolase"/>
    <property type="match status" value="1"/>
</dbReference>
<dbReference type="GO" id="GO:0046872">
    <property type="term" value="F:metal ion binding"/>
    <property type="evidence" value="ECO:0007669"/>
    <property type="project" value="UniProtKB-KW"/>
</dbReference>
<dbReference type="FunFam" id="3.90.850.10:FF:000002">
    <property type="entry name" value="2-hydroxyhepta-2,4-diene-1,7-dioate isomerase"/>
    <property type="match status" value="1"/>
</dbReference>
<evidence type="ECO:0000313" key="7">
    <source>
        <dbReference type="Proteomes" id="UP000256838"/>
    </source>
</evidence>
<dbReference type="GO" id="GO:0016787">
    <property type="term" value="F:hydrolase activity"/>
    <property type="evidence" value="ECO:0007669"/>
    <property type="project" value="UniProtKB-KW"/>
</dbReference>
<comment type="similarity">
    <text evidence="2">Belongs to the FAH family.</text>
</comment>
<dbReference type="EMBL" id="QRGA01000010">
    <property type="protein sequence ID" value="RDU97273.1"/>
    <property type="molecule type" value="Genomic_DNA"/>
</dbReference>
<evidence type="ECO:0000256" key="3">
    <source>
        <dbReference type="ARBA" id="ARBA00022723"/>
    </source>
</evidence>
<dbReference type="AlphaFoldDB" id="A0A3D8JVV8"/>
<feature type="domain" description="Fumarylacetoacetase-like C-terminal" evidence="5">
    <location>
        <begin position="72"/>
        <end position="277"/>
    </location>
</feature>
<evidence type="ECO:0000256" key="2">
    <source>
        <dbReference type="ARBA" id="ARBA00010211"/>
    </source>
</evidence>
<dbReference type="Gene3D" id="3.90.850.10">
    <property type="entry name" value="Fumarylacetoacetase-like, C-terminal domain"/>
    <property type="match status" value="1"/>
</dbReference>
<dbReference type="GO" id="GO:0019752">
    <property type="term" value="P:carboxylic acid metabolic process"/>
    <property type="evidence" value="ECO:0007669"/>
    <property type="project" value="UniProtKB-ARBA"/>
</dbReference>
<dbReference type="SUPFAM" id="SSF56529">
    <property type="entry name" value="FAH"/>
    <property type="match status" value="1"/>
</dbReference>
<dbReference type="InterPro" id="IPR011234">
    <property type="entry name" value="Fumarylacetoacetase-like_C"/>
</dbReference>
<accession>A0A3D8JVV8</accession>
<organism evidence="6 7">
    <name type="scientific">Trinickia dinghuensis</name>
    <dbReference type="NCBI Taxonomy" id="2291023"/>
    <lineage>
        <taxon>Bacteria</taxon>
        <taxon>Pseudomonadati</taxon>
        <taxon>Pseudomonadota</taxon>
        <taxon>Betaproteobacteria</taxon>
        <taxon>Burkholderiales</taxon>
        <taxon>Burkholderiaceae</taxon>
        <taxon>Trinickia</taxon>
    </lineage>
</organism>
<keyword evidence="7" id="KW-1185">Reference proteome</keyword>
<dbReference type="RefSeq" id="WP_115535083.1">
    <property type="nucleotide sequence ID" value="NZ_QRGA01000010.1"/>
</dbReference>
<dbReference type="Proteomes" id="UP000256838">
    <property type="component" value="Unassembled WGS sequence"/>
</dbReference>
<keyword evidence="3" id="KW-0479">Metal-binding</keyword>
<evidence type="ECO:0000256" key="1">
    <source>
        <dbReference type="ARBA" id="ARBA00001946"/>
    </source>
</evidence>
<dbReference type="PANTHER" id="PTHR42796:SF4">
    <property type="entry name" value="FUMARYLACETOACETATE HYDROLASE DOMAIN-CONTAINING PROTEIN 2A"/>
    <property type="match status" value="1"/>
</dbReference>
<dbReference type="PANTHER" id="PTHR42796">
    <property type="entry name" value="FUMARYLACETOACETATE HYDROLASE DOMAIN-CONTAINING PROTEIN 2A-RELATED"/>
    <property type="match status" value="1"/>
</dbReference>
<evidence type="ECO:0000256" key="4">
    <source>
        <dbReference type="ARBA" id="ARBA00022801"/>
    </source>
</evidence>